<feature type="domain" description="DUF11" evidence="2">
    <location>
        <begin position="151"/>
        <end position="261"/>
    </location>
</feature>
<dbReference type="GO" id="GO:0005975">
    <property type="term" value="P:carbohydrate metabolic process"/>
    <property type="evidence" value="ECO:0007669"/>
    <property type="project" value="UniProtKB-ARBA"/>
</dbReference>
<evidence type="ECO:0000256" key="1">
    <source>
        <dbReference type="SAM" id="SignalP"/>
    </source>
</evidence>
<name>A0A1C5HX88_9ACTN</name>
<dbReference type="InterPro" id="IPR013783">
    <property type="entry name" value="Ig-like_fold"/>
</dbReference>
<reference evidence="3 4" key="1">
    <citation type="submission" date="2016-06" db="EMBL/GenBank/DDBJ databases">
        <authorList>
            <person name="Kjaerup R.B."/>
            <person name="Dalgaard T.S."/>
            <person name="Juul-Madsen H.R."/>
        </authorList>
    </citation>
    <scope>NUCLEOTIDE SEQUENCE [LARGE SCALE GENOMIC DNA]</scope>
    <source>
        <strain evidence="3 4">DSM 45097</strain>
    </source>
</reference>
<accession>A0A1C5HX88</accession>
<dbReference type="Gene3D" id="2.60.40.10">
    <property type="entry name" value="Immunoglobulins"/>
    <property type="match status" value="1"/>
</dbReference>
<evidence type="ECO:0000313" key="3">
    <source>
        <dbReference type="EMBL" id="SCG50634.1"/>
    </source>
</evidence>
<keyword evidence="4" id="KW-1185">Reference proteome</keyword>
<feature type="chain" id="PRO_5039441158" evidence="1">
    <location>
        <begin position="20"/>
        <end position="447"/>
    </location>
</feature>
<gene>
    <name evidence="3" type="ORF">GA0074704_2522</name>
</gene>
<dbReference type="EMBL" id="LT607751">
    <property type="protein sequence ID" value="SCG50634.1"/>
    <property type="molecule type" value="Genomic_DNA"/>
</dbReference>
<evidence type="ECO:0000259" key="2">
    <source>
        <dbReference type="Pfam" id="PF01345"/>
    </source>
</evidence>
<sequence length="447" mass="45939">MLAVLGLLSVLIAVVTPPAGEPAAAATRTWTGLVDCFGNVKSTGLTVNKGESVQVTATGLCYFYPGRPSNHTPGEGLHSRIDEQDFTYGAPTTGTAPITGVLGFYFGDSLYTDNSGYGYTVTVTITSATPSPTPSPTGPADLVVMFDVLSPTVVQKTVVNGSAYSVRAWVKNQSTVAAQSVRVPFTLNGLTIASATPSVGSWSSSTSTWSVGTLAAGQERQITMSVKTPTGTATSILKTLQVNTSSANADPNTNNNKASVQLVSQSPSSKSAACTNGTTQTRTVTSVVNANGLRADGLWRVFRVPVVSATMVWTGVCMDGSGNLNGNGSYSVTARGLNGWTLSTVGAAQCSGDKNARHCNRYVTLQAPPGLTFNDLTAVGSIGLNLNAGVTGAAETASVTLNPNVSLTATWATQSRSFKLPFSMLMLKGGCTWAAGQGNSAIANSCS</sequence>
<protein>
    <submittedName>
        <fullName evidence="3">CARDB protein</fullName>
    </submittedName>
</protein>
<proteinExistence type="predicted"/>
<dbReference type="Pfam" id="PF01345">
    <property type="entry name" value="DUF11"/>
    <property type="match status" value="1"/>
</dbReference>
<evidence type="ECO:0000313" key="4">
    <source>
        <dbReference type="Proteomes" id="UP000198210"/>
    </source>
</evidence>
<dbReference type="Gene3D" id="2.60.120.430">
    <property type="entry name" value="Galactose-binding lectin"/>
    <property type="match status" value="1"/>
</dbReference>
<feature type="signal peptide" evidence="1">
    <location>
        <begin position="1"/>
        <end position="19"/>
    </location>
</feature>
<keyword evidence="1" id="KW-0732">Signal</keyword>
<dbReference type="InterPro" id="IPR001434">
    <property type="entry name" value="OmcB-like_DUF11"/>
</dbReference>
<organism evidence="3 4">
    <name type="scientific">Micromonospora siamensis</name>
    <dbReference type="NCBI Taxonomy" id="299152"/>
    <lineage>
        <taxon>Bacteria</taxon>
        <taxon>Bacillati</taxon>
        <taxon>Actinomycetota</taxon>
        <taxon>Actinomycetes</taxon>
        <taxon>Micromonosporales</taxon>
        <taxon>Micromonosporaceae</taxon>
        <taxon>Micromonospora</taxon>
    </lineage>
</organism>
<dbReference type="Proteomes" id="UP000198210">
    <property type="component" value="Chromosome I"/>
</dbReference>
<dbReference type="AlphaFoldDB" id="A0A1C5HX88"/>